<feature type="active site" description="Acyl-ester intermediate" evidence="3">
    <location>
        <position position="186"/>
    </location>
</feature>
<evidence type="ECO:0000256" key="2">
    <source>
        <dbReference type="ARBA" id="ARBA00022801"/>
    </source>
</evidence>
<sequence>MRQPEVRTTSGAVRGVVDPTTGARTWRGVPFGDSTAGAQRFRASHPAPEWEGVRDAAMYAPPAMQTTFSFKDTVIGSEDCLTLDIVRPDTDDVLPVVVYFHGGTFITGSSHEKVLQGHFLAEATNVVYVSVNFRLGVLGYLDMRSVGEDCVANPAIYDQVLALRWVHENIAAFGGDPGSVTLMGESAGGAAVIHLMCAPAARGLFHRAVAQSPPSASVHSRVQAAMWVRRLIDGLGMPRTTTLTDLRDVDAHELVRVSRSMMLTGKEVVQFNTAFMPTVDQSMLPAHPIDMFEAGEEAAVPLIIGTNSDEASFAKAMYQTTKSRQRAARRALEAFDADNAHLVMEAYGYAGGRADFADLIADAVFWAPSVMLATAHRRQAPTWMYRFNYASAAMRMLGLGAMHSADLVAVFGDPFATRMSRLDRFGSRESFAEVSRSMQEHWGSFFHTGRPGEAWPIYGFRRDDVPGRATAVFGSERTVEYDPKSAQRLAWEGFDMREWGNNRADLMESLAEFFGFDLPDGGVPDSDDE</sequence>
<dbReference type="PROSITE" id="PS00941">
    <property type="entry name" value="CARBOXYLESTERASE_B_2"/>
    <property type="match status" value="1"/>
</dbReference>
<evidence type="ECO:0000256" key="4">
    <source>
        <dbReference type="RuleBase" id="RU361235"/>
    </source>
</evidence>
<evidence type="ECO:0000313" key="7">
    <source>
        <dbReference type="Proteomes" id="UP000199350"/>
    </source>
</evidence>
<dbReference type="RefSeq" id="WP_092147846.1">
    <property type="nucleotide sequence ID" value="NZ_LT629700.1"/>
</dbReference>
<dbReference type="PRINTS" id="PR00878">
    <property type="entry name" value="CHOLNESTRASE"/>
</dbReference>
<dbReference type="ESTHER" id="9cory-a0a1g9lts4">
    <property type="family name" value="Carb_B_Bacteria"/>
</dbReference>
<dbReference type="AlphaFoldDB" id="A0A1G9LTS4"/>
<dbReference type="PROSITE" id="PS00122">
    <property type="entry name" value="CARBOXYLESTERASE_B_1"/>
    <property type="match status" value="1"/>
</dbReference>
<dbReference type="Pfam" id="PF00135">
    <property type="entry name" value="COesterase"/>
    <property type="match status" value="1"/>
</dbReference>
<evidence type="ECO:0000256" key="3">
    <source>
        <dbReference type="PIRSR" id="PIRSR600997-1"/>
    </source>
</evidence>
<feature type="active site" description="Charge relay system" evidence="3">
    <location>
        <position position="403"/>
    </location>
</feature>
<dbReference type="InterPro" id="IPR019826">
    <property type="entry name" value="Carboxylesterase_B_AS"/>
</dbReference>
<dbReference type="InterPro" id="IPR050309">
    <property type="entry name" value="Type-B_Carboxylest/Lipase"/>
</dbReference>
<dbReference type="GO" id="GO:0004104">
    <property type="term" value="F:cholinesterase activity"/>
    <property type="evidence" value="ECO:0007669"/>
    <property type="project" value="InterPro"/>
</dbReference>
<name>A0A1G9LTS4_9CORY</name>
<dbReference type="EC" id="3.1.1.-" evidence="4"/>
<dbReference type="EMBL" id="LT629700">
    <property type="protein sequence ID" value="SDL65328.1"/>
    <property type="molecule type" value="Genomic_DNA"/>
</dbReference>
<proteinExistence type="inferred from homology"/>
<dbReference type="OrthoDB" id="3199405at2"/>
<feature type="active site" description="Charge relay system" evidence="3">
    <location>
        <position position="310"/>
    </location>
</feature>
<dbReference type="InterPro" id="IPR000997">
    <property type="entry name" value="Cholinesterase"/>
</dbReference>
<feature type="domain" description="Carboxylesterase type B" evidence="5">
    <location>
        <begin position="3"/>
        <end position="458"/>
    </location>
</feature>
<dbReference type="SUPFAM" id="SSF53474">
    <property type="entry name" value="alpha/beta-Hydrolases"/>
    <property type="match status" value="1"/>
</dbReference>
<dbReference type="Proteomes" id="UP000199350">
    <property type="component" value="Chromosome I"/>
</dbReference>
<organism evidence="6 7">
    <name type="scientific">Corynebacterium mycetoides</name>
    <dbReference type="NCBI Taxonomy" id="38302"/>
    <lineage>
        <taxon>Bacteria</taxon>
        <taxon>Bacillati</taxon>
        <taxon>Actinomycetota</taxon>
        <taxon>Actinomycetes</taxon>
        <taxon>Mycobacteriales</taxon>
        <taxon>Corynebacteriaceae</taxon>
        <taxon>Corynebacterium</taxon>
    </lineage>
</organism>
<dbReference type="STRING" id="38302.SAMN04488535_0303"/>
<dbReference type="InterPro" id="IPR019819">
    <property type="entry name" value="Carboxylesterase_B_CS"/>
</dbReference>
<keyword evidence="2 4" id="KW-0378">Hydrolase</keyword>
<evidence type="ECO:0000259" key="5">
    <source>
        <dbReference type="Pfam" id="PF00135"/>
    </source>
</evidence>
<dbReference type="Gene3D" id="3.40.50.1820">
    <property type="entry name" value="alpha/beta hydrolase"/>
    <property type="match status" value="1"/>
</dbReference>
<dbReference type="InterPro" id="IPR029058">
    <property type="entry name" value="AB_hydrolase_fold"/>
</dbReference>
<accession>A0A1G9LTS4</accession>
<evidence type="ECO:0000256" key="1">
    <source>
        <dbReference type="ARBA" id="ARBA00005964"/>
    </source>
</evidence>
<protein>
    <recommendedName>
        <fullName evidence="4">Carboxylic ester hydrolase</fullName>
        <ecNumber evidence="4">3.1.1.-</ecNumber>
    </recommendedName>
</protein>
<dbReference type="InterPro" id="IPR002018">
    <property type="entry name" value="CarbesteraseB"/>
</dbReference>
<evidence type="ECO:0000313" key="6">
    <source>
        <dbReference type="EMBL" id="SDL65328.1"/>
    </source>
</evidence>
<keyword evidence="7" id="KW-1185">Reference proteome</keyword>
<reference evidence="7" key="1">
    <citation type="submission" date="2016-10" db="EMBL/GenBank/DDBJ databases">
        <authorList>
            <person name="Varghese N."/>
            <person name="Submissions S."/>
        </authorList>
    </citation>
    <scope>NUCLEOTIDE SEQUENCE [LARGE SCALE GENOMIC DNA]</scope>
    <source>
        <strain evidence="7">DSM 20632</strain>
    </source>
</reference>
<dbReference type="PANTHER" id="PTHR11559">
    <property type="entry name" value="CARBOXYLESTERASE"/>
    <property type="match status" value="1"/>
</dbReference>
<comment type="similarity">
    <text evidence="1 4">Belongs to the type-B carboxylesterase/lipase family.</text>
</comment>
<gene>
    <name evidence="6" type="ORF">SAMN04488535_0303</name>
</gene>